<evidence type="ECO:0000256" key="5">
    <source>
        <dbReference type="ARBA" id="ARBA00022729"/>
    </source>
</evidence>
<dbReference type="NCBIfam" id="TIGR00391">
    <property type="entry name" value="hydA"/>
    <property type="match status" value="1"/>
</dbReference>
<name>A0ABY4QL08_9MYCO</name>
<evidence type="ECO:0000256" key="4">
    <source>
        <dbReference type="ARBA" id="ARBA00011771"/>
    </source>
</evidence>
<evidence type="ECO:0000256" key="1">
    <source>
        <dbReference type="ARBA" id="ARBA00001966"/>
    </source>
</evidence>
<accession>A0ABY4QL08</accession>
<dbReference type="InterPro" id="IPR006137">
    <property type="entry name" value="NADH_UbQ_OxRdtase-like_20kDa"/>
</dbReference>
<feature type="domain" description="NADH:ubiquinone oxidoreductase-like 20kDa subunit" evidence="6">
    <location>
        <begin position="104"/>
        <end position="251"/>
    </location>
</feature>
<comment type="similarity">
    <text evidence="3">Belongs to the [NiFe]/[NiFeSe] hydrogenase small subunit family.</text>
</comment>
<keyword evidence="9" id="KW-1185">Reference proteome</keyword>
<evidence type="ECO:0000259" key="7">
    <source>
        <dbReference type="Pfam" id="PF14720"/>
    </source>
</evidence>
<reference evidence="8" key="1">
    <citation type="submission" date="2022-05" db="EMBL/GenBank/DDBJ databases">
        <title>A methanotrophic Mycobacterium dominates a cave microbial ecosystem.</title>
        <authorList>
            <person name="Van Spanning R.J.M."/>
            <person name="Guan Q."/>
            <person name="Melkonian C."/>
            <person name="Gallant J."/>
            <person name="Polerecky L."/>
            <person name="Flot J.-F."/>
            <person name="Brandt B.W."/>
            <person name="Braster M."/>
            <person name="Iturbe Espinoza P."/>
            <person name="Aerts J."/>
            <person name="Meima-Franke M."/>
            <person name="Piersma S.R."/>
            <person name="Bunduc C."/>
            <person name="Ummels R."/>
            <person name="Pain A."/>
            <person name="Fleming E.J."/>
            <person name="van der Wel N."/>
            <person name="Gherman V.D."/>
            <person name="Sarbu S.M."/>
            <person name="Bodelier P.L.E."/>
            <person name="Bitter W."/>
        </authorList>
    </citation>
    <scope>NUCLEOTIDE SEQUENCE</scope>
    <source>
        <strain evidence="8">Sulfur Cave</strain>
    </source>
</reference>
<dbReference type="Pfam" id="PF14720">
    <property type="entry name" value="NiFe_hyd_SSU_C"/>
    <property type="match status" value="1"/>
</dbReference>
<evidence type="ECO:0000256" key="2">
    <source>
        <dbReference type="ARBA" id="ARBA00004196"/>
    </source>
</evidence>
<evidence type="ECO:0000259" key="6">
    <source>
        <dbReference type="Pfam" id="PF01058"/>
    </source>
</evidence>
<evidence type="ECO:0000256" key="3">
    <source>
        <dbReference type="ARBA" id="ARBA00006605"/>
    </source>
</evidence>
<dbReference type="InterPro" id="IPR001821">
    <property type="entry name" value="NiFe_hydrogenase_ssu"/>
</dbReference>
<gene>
    <name evidence="8" type="ORF">M5I08_01670</name>
</gene>
<comment type="cofactor">
    <cofactor evidence="1">
        <name>[4Fe-4S] cluster</name>
        <dbReference type="ChEBI" id="CHEBI:49883"/>
    </cofactor>
</comment>
<evidence type="ECO:0000313" key="8">
    <source>
        <dbReference type="EMBL" id="UQX11276.1"/>
    </source>
</evidence>
<dbReference type="InterPro" id="IPR006311">
    <property type="entry name" value="TAT_signal"/>
</dbReference>
<dbReference type="PANTHER" id="PTHR30013">
    <property type="entry name" value="NIFE / NIFESE HYDROGENASE SMALL SUBUNIT FAMILY MEMBER"/>
    <property type="match status" value="1"/>
</dbReference>
<evidence type="ECO:0000313" key="9">
    <source>
        <dbReference type="Proteomes" id="UP001056610"/>
    </source>
</evidence>
<protein>
    <submittedName>
        <fullName evidence="8">Hydrogenase small subunit</fullName>
    </submittedName>
</protein>
<dbReference type="RefSeq" id="WP_219069128.1">
    <property type="nucleotide sequence ID" value="NZ_CAJUXY010000050.1"/>
</dbReference>
<dbReference type="InterPro" id="IPR027394">
    <property type="entry name" value="Cytochrome-c3_hydrogenase_C"/>
</dbReference>
<dbReference type="Proteomes" id="UP001056610">
    <property type="component" value="Chromosome"/>
</dbReference>
<dbReference type="PANTHER" id="PTHR30013:SF7">
    <property type="entry name" value="HYDROGENASE-2 SMALL CHAIN"/>
    <property type="match status" value="1"/>
</dbReference>
<comment type="subcellular location">
    <subcellularLocation>
        <location evidence="2">Cell envelope</location>
    </subcellularLocation>
</comment>
<keyword evidence="5" id="KW-0732">Signal</keyword>
<proteinExistence type="inferred from homology"/>
<sequence>MSTDRRSLFSSLLSPTPSKSDNVDLALLRRCERRLDELESMTPLSGLDLKNLLAANGVSRRAFLGWTSAATALLMLHPWFEPLVARAAEVMNRVPVIWFEGQDCAGNSEAFLHANGPTIDELLFNVISLEYHETLMAAAGFQAEERLQQATKDNHGKYLLVIEGSIPRGLNGAYATIGPNATPFIETVTELAPGAAAVIAVGNCANFGGLPAAHPNPTHAVGVSDVVKGTPIVNIGSCPINPVNFNGTLLHYTLTGQLPALDSLLRPKFAFGYRIHDNCERRAHFDAGEYVQQWGDDAARNNFCLYKMGCKGPMAFNNCSIVRYNEGTNWPVGAGHGCIACAAPNFWDRYATERPMAEANIRAPGLFGGGVESGIDKFGVGLLSVAGAGIAVHAALTATARRRDRHGKTPEPELAEET</sequence>
<feature type="domain" description="Cytochrome-c3 hydrogenase C-terminal" evidence="7">
    <location>
        <begin position="271"/>
        <end position="351"/>
    </location>
</feature>
<comment type="subunit">
    <text evidence="4">Heterodimer of a large and a small subunit.</text>
</comment>
<dbReference type="EMBL" id="CP097320">
    <property type="protein sequence ID" value="UQX11276.1"/>
    <property type="molecule type" value="Genomic_DNA"/>
</dbReference>
<dbReference type="PROSITE" id="PS51318">
    <property type="entry name" value="TAT"/>
    <property type="match status" value="1"/>
</dbReference>
<dbReference type="PIRSF" id="PIRSF000310">
    <property type="entry name" value="NiFe_hyd_ssu"/>
    <property type="match status" value="1"/>
</dbReference>
<dbReference type="Pfam" id="PF01058">
    <property type="entry name" value="Oxidored_q6"/>
    <property type="match status" value="1"/>
</dbReference>
<organism evidence="8 9">
    <name type="scientific">Candidatus Mycobacterium methanotrophicum</name>
    <dbReference type="NCBI Taxonomy" id="2943498"/>
    <lineage>
        <taxon>Bacteria</taxon>
        <taxon>Bacillati</taxon>
        <taxon>Actinomycetota</taxon>
        <taxon>Actinomycetes</taxon>
        <taxon>Mycobacteriales</taxon>
        <taxon>Mycobacteriaceae</taxon>
        <taxon>Mycobacterium</taxon>
    </lineage>
</organism>